<accession>A0A3B0RDT8</accession>
<feature type="non-terminal residue" evidence="1">
    <location>
        <position position="99"/>
    </location>
</feature>
<protein>
    <submittedName>
        <fullName evidence="1">Uncharacterized protein</fullName>
    </submittedName>
</protein>
<dbReference type="EMBL" id="UOEB01000310">
    <property type="protein sequence ID" value="VAV86238.1"/>
    <property type="molecule type" value="Genomic_DNA"/>
</dbReference>
<reference evidence="1" key="1">
    <citation type="submission" date="2018-06" db="EMBL/GenBank/DDBJ databases">
        <authorList>
            <person name="Zhirakovskaya E."/>
        </authorList>
    </citation>
    <scope>NUCLEOTIDE SEQUENCE</scope>
</reference>
<gene>
    <name evidence="1" type="ORF">MNBD_BACTEROID02-934</name>
</gene>
<organism evidence="1">
    <name type="scientific">hydrothermal vent metagenome</name>
    <dbReference type="NCBI Taxonomy" id="652676"/>
    <lineage>
        <taxon>unclassified sequences</taxon>
        <taxon>metagenomes</taxon>
        <taxon>ecological metagenomes</taxon>
    </lineage>
</organism>
<dbReference type="AlphaFoldDB" id="A0A3B0RDT8"/>
<name>A0A3B0RDT8_9ZZZZ</name>
<evidence type="ECO:0000313" key="1">
    <source>
        <dbReference type="EMBL" id="VAV86238.1"/>
    </source>
</evidence>
<proteinExistence type="predicted"/>
<sequence>MKNHYNFSIHLFLLVFVFFSTSAFSQCVVNYANNGASVSSGSGFLWGQSFIAECSGNLEYVQFTSSSPGTTSGGTLKIYDGNSVTTPIYTQAFSAITIT</sequence>